<dbReference type="InterPro" id="IPR041069">
    <property type="entry name" value="FeoB_Cyto"/>
</dbReference>
<feature type="non-terminal residue" evidence="2">
    <location>
        <position position="80"/>
    </location>
</feature>
<reference evidence="2 3" key="1">
    <citation type="journal article" date="2018" name="Nat. Biotechnol.">
        <title>A standardized bacterial taxonomy based on genome phylogeny substantially revises the tree of life.</title>
        <authorList>
            <person name="Parks D.H."/>
            <person name="Chuvochina M."/>
            <person name="Waite D.W."/>
            <person name="Rinke C."/>
            <person name="Skarshewski A."/>
            <person name="Chaumeil P.A."/>
            <person name="Hugenholtz P."/>
        </authorList>
    </citation>
    <scope>NUCLEOTIDE SEQUENCE [LARGE SCALE GENOMIC DNA]</scope>
    <source>
        <strain evidence="2">UBA10948</strain>
    </source>
</reference>
<dbReference type="AlphaFoldDB" id="A0A354YUI4"/>
<proteinExistence type="predicted"/>
<evidence type="ECO:0000313" key="3">
    <source>
        <dbReference type="Proteomes" id="UP000263273"/>
    </source>
</evidence>
<organism evidence="2 3">
    <name type="scientific">Syntrophomonas wolfei</name>
    <dbReference type="NCBI Taxonomy" id="863"/>
    <lineage>
        <taxon>Bacteria</taxon>
        <taxon>Bacillati</taxon>
        <taxon>Bacillota</taxon>
        <taxon>Clostridia</taxon>
        <taxon>Eubacteriales</taxon>
        <taxon>Syntrophomonadaceae</taxon>
        <taxon>Syntrophomonas</taxon>
    </lineage>
</organism>
<evidence type="ECO:0000259" key="1">
    <source>
        <dbReference type="Pfam" id="PF17910"/>
    </source>
</evidence>
<comment type="caution">
    <text evidence="2">The sequence shown here is derived from an EMBL/GenBank/DDBJ whole genome shotgun (WGS) entry which is preliminary data.</text>
</comment>
<dbReference type="Pfam" id="PF17910">
    <property type="entry name" value="FeoB_Cyto"/>
    <property type="match status" value="1"/>
</dbReference>
<dbReference type="Gene3D" id="1.10.287.1770">
    <property type="match status" value="1"/>
</dbReference>
<feature type="non-terminal residue" evidence="2">
    <location>
        <position position="1"/>
    </location>
</feature>
<evidence type="ECO:0000313" key="2">
    <source>
        <dbReference type="EMBL" id="HBK52351.1"/>
    </source>
</evidence>
<protein>
    <recommendedName>
        <fullName evidence="1">FeoB cytosolic helical domain-containing protein</fullName>
    </recommendedName>
</protein>
<feature type="domain" description="FeoB cytosolic helical" evidence="1">
    <location>
        <begin position="1"/>
        <end position="68"/>
    </location>
</feature>
<sequence>YPLRWTIIKLLERDRELTKKLENNSEGKVLLKQIEQSRQRITDKTGDDPEMALVEDRYAFIRGVCREASQITVISKQSLT</sequence>
<name>A0A354YUI4_9FIRM</name>
<dbReference type="EMBL" id="DNZF01000005">
    <property type="protein sequence ID" value="HBK52351.1"/>
    <property type="molecule type" value="Genomic_DNA"/>
</dbReference>
<accession>A0A354YUI4</accession>
<gene>
    <name evidence="2" type="ORF">DDZ44_00235</name>
</gene>
<dbReference type="Proteomes" id="UP000263273">
    <property type="component" value="Unassembled WGS sequence"/>
</dbReference>